<feature type="region of interest" description="Disordered" evidence="1">
    <location>
        <begin position="31"/>
        <end position="51"/>
    </location>
</feature>
<sequence length="94" mass="10381">MAWLDPVNLPSGKSSCCSFCGEPLQFVLQSPSVTPRKPLQSDNTSHSQEEDSYSVTLASFSNMDQVEFSSGSYWGTSSDCLKSNSWVFLSSQIW</sequence>
<gene>
    <name evidence="2" type="ORF">SORBI_3001G236700</name>
</gene>
<evidence type="ECO:0000313" key="2">
    <source>
        <dbReference type="EMBL" id="KXG38455.1"/>
    </source>
</evidence>
<reference evidence="3" key="2">
    <citation type="journal article" date="2018" name="Plant J.">
        <title>The Sorghum bicolor reference genome: improved assembly, gene annotations, a transcriptome atlas, and signatures of genome organization.</title>
        <authorList>
            <person name="McCormick R.F."/>
            <person name="Truong S.K."/>
            <person name="Sreedasyam A."/>
            <person name="Jenkins J."/>
            <person name="Shu S."/>
            <person name="Sims D."/>
            <person name="Kennedy M."/>
            <person name="Amirebrahimi M."/>
            <person name="Weers B.D."/>
            <person name="McKinley B."/>
            <person name="Mattison A."/>
            <person name="Morishige D.T."/>
            <person name="Grimwood J."/>
            <person name="Schmutz J."/>
            <person name="Mullet J.E."/>
        </authorList>
    </citation>
    <scope>NUCLEOTIDE SEQUENCE [LARGE SCALE GENOMIC DNA]</scope>
    <source>
        <strain evidence="3">cv. BTx623</strain>
    </source>
</reference>
<dbReference type="InParanoid" id="A0A1B6QKK4"/>
<proteinExistence type="predicted"/>
<keyword evidence="3" id="KW-1185">Reference proteome</keyword>
<evidence type="ECO:0000256" key="1">
    <source>
        <dbReference type="SAM" id="MobiDB-lite"/>
    </source>
</evidence>
<dbReference type="Gramene" id="KXG38455">
    <property type="protein sequence ID" value="KXG38455"/>
    <property type="gene ID" value="SORBI_3001G236700"/>
</dbReference>
<organism evidence="2 3">
    <name type="scientific">Sorghum bicolor</name>
    <name type="common">Sorghum</name>
    <name type="synonym">Sorghum vulgare</name>
    <dbReference type="NCBI Taxonomy" id="4558"/>
    <lineage>
        <taxon>Eukaryota</taxon>
        <taxon>Viridiplantae</taxon>
        <taxon>Streptophyta</taxon>
        <taxon>Embryophyta</taxon>
        <taxon>Tracheophyta</taxon>
        <taxon>Spermatophyta</taxon>
        <taxon>Magnoliopsida</taxon>
        <taxon>Liliopsida</taxon>
        <taxon>Poales</taxon>
        <taxon>Poaceae</taxon>
        <taxon>PACMAD clade</taxon>
        <taxon>Panicoideae</taxon>
        <taxon>Andropogonodae</taxon>
        <taxon>Andropogoneae</taxon>
        <taxon>Sorghinae</taxon>
        <taxon>Sorghum</taxon>
    </lineage>
</organism>
<evidence type="ECO:0000313" key="3">
    <source>
        <dbReference type="Proteomes" id="UP000000768"/>
    </source>
</evidence>
<protein>
    <submittedName>
        <fullName evidence="2">Uncharacterized protein</fullName>
    </submittedName>
</protein>
<dbReference type="STRING" id="4558.A0A1B6QKK4"/>
<name>A0A1B6QKK4_SORBI</name>
<dbReference type="AlphaFoldDB" id="A0A1B6QKK4"/>
<dbReference type="EMBL" id="CM000760">
    <property type="protein sequence ID" value="KXG38455.1"/>
    <property type="molecule type" value="Genomic_DNA"/>
</dbReference>
<dbReference type="Proteomes" id="UP000000768">
    <property type="component" value="Chromosome 1"/>
</dbReference>
<accession>A0A1B6QKK4</accession>
<reference evidence="2 3" key="1">
    <citation type="journal article" date="2009" name="Nature">
        <title>The Sorghum bicolor genome and the diversification of grasses.</title>
        <authorList>
            <person name="Paterson A.H."/>
            <person name="Bowers J.E."/>
            <person name="Bruggmann R."/>
            <person name="Dubchak I."/>
            <person name="Grimwood J."/>
            <person name="Gundlach H."/>
            <person name="Haberer G."/>
            <person name="Hellsten U."/>
            <person name="Mitros T."/>
            <person name="Poliakov A."/>
            <person name="Schmutz J."/>
            <person name="Spannagl M."/>
            <person name="Tang H."/>
            <person name="Wang X."/>
            <person name="Wicker T."/>
            <person name="Bharti A.K."/>
            <person name="Chapman J."/>
            <person name="Feltus F.A."/>
            <person name="Gowik U."/>
            <person name="Grigoriev I.V."/>
            <person name="Lyons E."/>
            <person name="Maher C.A."/>
            <person name="Martis M."/>
            <person name="Narechania A."/>
            <person name="Otillar R.P."/>
            <person name="Penning B.W."/>
            <person name="Salamov A.A."/>
            <person name="Wang Y."/>
            <person name="Zhang L."/>
            <person name="Carpita N.C."/>
            <person name="Freeling M."/>
            <person name="Gingle A.R."/>
            <person name="Hash C.T."/>
            <person name="Keller B."/>
            <person name="Klein P."/>
            <person name="Kresovich S."/>
            <person name="McCann M.C."/>
            <person name="Ming R."/>
            <person name="Peterson D.G."/>
            <person name="Mehboob-ur-Rahman"/>
            <person name="Ware D."/>
            <person name="Westhoff P."/>
            <person name="Mayer K.F."/>
            <person name="Messing J."/>
            <person name="Rokhsar D.S."/>
        </authorList>
    </citation>
    <scope>NUCLEOTIDE SEQUENCE [LARGE SCALE GENOMIC DNA]</scope>
    <source>
        <strain evidence="3">cv. BTx623</strain>
    </source>
</reference>